<feature type="region of interest" description="Disordered" evidence="1">
    <location>
        <begin position="290"/>
        <end position="328"/>
    </location>
</feature>
<reference evidence="2 3" key="1">
    <citation type="submission" date="2024-06" db="EMBL/GenBank/DDBJ databases">
        <title>A chromosome-level genome assembly of beet webworm, Loxostege sticticalis.</title>
        <authorList>
            <person name="Zhang Y."/>
        </authorList>
    </citation>
    <scope>NUCLEOTIDE SEQUENCE [LARGE SCALE GENOMIC DNA]</scope>
    <source>
        <strain evidence="2">AQ028</strain>
        <tissue evidence="2">Male pupae</tissue>
    </source>
</reference>
<evidence type="ECO:0000313" key="3">
    <source>
        <dbReference type="Proteomes" id="UP001549921"/>
    </source>
</evidence>
<evidence type="ECO:0000313" key="2">
    <source>
        <dbReference type="EMBL" id="KAL0830521.1"/>
    </source>
</evidence>
<dbReference type="PANTHER" id="PTHR10773">
    <property type="entry name" value="DNA-DIRECTED RNA POLYMERASES I, II, AND III SUBUNIT RPABC2"/>
    <property type="match status" value="1"/>
</dbReference>
<proteinExistence type="predicted"/>
<accession>A0ABD0SXN2</accession>
<protein>
    <submittedName>
        <fullName evidence="2">Uncharacterized protein</fullName>
    </submittedName>
</protein>
<dbReference type="EMBL" id="JBEDNZ010000013">
    <property type="protein sequence ID" value="KAL0830521.1"/>
    <property type="molecule type" value="Genomic_DNA"/>
</dbReference>
<sequence>MFFFQLIKIAEDLDDTGCSMNEEEEMEYHVKVTTLLDLKKRREALLAQKMDILKRKHTPVEVSKKKNVLYPNQSGSVPGSSNETVTKNLHQAVDSIALEPTSLEDDIIAQAKTIEFNSMDNIFEDNEEIIDIAGKENDINIDNLQFVEIIDSSSFNCMDINSMDISTNELLPVLLTENTAVNESSNPQTDVRMIADNIPDILNVMVDNICEISSPQQEEVLGVSEAVAVGDMLSSQPKRALTVGETSDPQPKEALAAGEISSLQPKEALANSEILSPLPGETLTVMEISDSQTNEASTSNNQPLENTDNVYHGDLSNNRKRKNKANKEPGTWKKILNKDLRMKGEAYLGYRRVTNTNIKKKVYHDVLRPARSMKPACNSTFCTKSKLRNCPNIHEDQRKELFNTFWKTMSWEQRKSYVCCHVTARDKKVTKNPVSTRSKTLAYFLTTNNIRHQVCKKMFLNTLEIKDWFVRYWLDKTNSAMPPHSDHSRNTSRSKKKDGAHEYVEKFLNSLPKMPSHYCRSNSSRQYLEPLFQNMSQLYKEYTNKCDYESAECLSRRAFDDIFLKLNLSLYRPKKDRCDVCCAHEAGNISDTEIASHIKGKEDARTEKEKDKNLAKEGQCHVFTQDVQSVKLAPCLQASAIYYKTKLCVHNFTMYNLSSYEAVCYWFDESNASLEASVFASCIVDQLRRTLDKKLLPVILFSDGCCAQNRNSVLSNALLRLAIEKQVMITQKYLEKGHTQMECDSVHSAIECRLKGKEIYLPSQYVDIAMKARSNPMPYECRAVDYIFFTDFSRELIYKSIRPGKKANDPTVTDLRVLVYKPDGTIWYKLNFNDSLQPLPQRPTKLSNIRLDALPKLYNARLPISHRKYKDLQDLKAVLPSNCHAFYDDIPFKN</sequence>
<dbReference type="PANTHER" id="PTHR10773:SF19">
    <property type="match status" value="1"/>
</dbReference>
<evidence type="ECO:0000256" key="1">
    <source>
        <dbReference type="SAM" id="MobiDB-lite"/>
    </source>
</evidence>
<organism evidence="2 3">
    <name type="scientific">Loxostege sticticalis</name>
    <name type="common">Beet webworm moth</name>
    <dbReference type="NCBI Taxonomy" id="481309"/>
    <lineage>
        <taxon>Eukaryota</taxon>
        <taxon>Metazoa</taxon>
        <taxon>Ecdysozoa</taxon>
        <taxon>Arthropoda</taxon>
        <taxon>Hexapoda</taxon>
        <taxon>Insecta</taxon>
        <taxon>Pterygota</taxon>
        <taxon>Neoptera</taxon>
        <taxon>Endopterygota</taxon>
        <taxon>Lepidoptera</taxon>
        <taxon>Glossata</taxon>
        <taxon>Ditrysia</taxon>
        <taxon>Pyraloidea</taxon>
        <taxon>Crambidae</taxon>
        <taxon>Pyraustinae</taxon>
        <taxon>Loxostege</taxon>
    </lineage>
</organism>
<feature type="compositionally biased region" description="Polar residues" evidence="1">
    <location>
        <begin position="290"/>
        <end position="309"/>
    </location>
</feature>
<feature type="region of interest" description="Disordered" evidence="1">
    <location>
        <begin position="480"/>
        <end position="499"/>
    </location>
</feature>
<dbReference type="Proteomes" id="UP001549921">
    <property type="component" value="Unassembled WGS sequence"/>
</dbReference>
<comment type="caution">
    <text evidence="2">The sequence shown here is derived from an EMBL/GenBank/DDBJ whole genome shotgun (WGS) entry which is preliminary data.</text>
</comment>
<dbReference type="AlphaFoldDB" id="A0ABD0SXN2"/>
<gene>
    <name evidence="2" type="ORF">ABMA28_002682</name>
</gene>
<name>A0ABD0SXN2_LOXSC</name>